<name>A0A4Y2QXL4_ARAVE</name>
<sequence>MVPDFVSEFGAFRTSCSRIIWKFQKVLRNNRNFDTSWSLHPITLIFHGCCLVLILEIETVLYQIFGVKISFWTSAFEIRVSIGSCCKPVDLTSSWCFLLDLFKFFKVFSEILGISSRAVSDPVTGII</sequence>
<organism evidence="1 2">
    <name type="scientific">Araneus ventricosus</name>
    <name type="common">Orbweaver spider</name>
    <name type="synonym">Epeira ventricosa</name>
    <dbReference type="NCBI Taxonomy" id="182803"/>
    <lineage>
        <taxon>Eukaryota</taxon>
        <taxon>Metazoa</taxon>
        <taxon>Ecdysozoa</taxon>
        <taxon>Arthropoda</taxon>
        <taxon>Chelicerata</taxon>
        <taxon>Arachnida</taxon>
        <taxon>Araneae</taxon>
        <taxon>Araneomorphae</taxon>
        <taxon>Entelegynae</taxon>
        <taxon>Araneoidea</taxon>
        <taxon>Araneidae</taxon>
        <taxon>Araneus</taxon>
    </lineage>
</organism>
<evidence type="ECO:0000313" key="1">
    <source>
        <dbReference type="EMBL" id="GBN68061.1"/>
    </source>
</evidence>
<comment type="caution">
    <text evidence="1">The sequence shown here is derived from an EMBL/GenBank/DDBJ whole genome shotgun (WGS) entry which is preliminary data.</text>
</comment>
<dbReference type="Proteomes" id="UP000499080">
    <property type="component" value="Unassembled WGS sequence"/>
</dbReference>
<protein>
    <submittedName>
        <fullName evidence="1">Uncharacterized protein</fullName>
    </submittedName>
</protein>
<reference evidence="1 2" key="1">
    <citation type="journal article" date="2019" name="Sci. Rep.">
        <title>Orb-weaving spider Araneus ventricosus genome elucidates the spidroin gene catalogue.</title>
        <authorList>
            <person name="Kono N."/>
            <person name="Nakamura H."/>
            <person name="Ohtoshi R."/>
            <person name="Moran D.A.P."/>
            <person name="Shinohara A."/>
            <person name="Yoshida Y."/>
            <person name="Fujiwara M."/>
            <person name="Mori M."/>
            <person name="Tomita M."/>
            <person name="Arakawa K."/>
        </authorList>
    </citation>
    <scope>NUCLEOTIDE SEQUENCE [LARGE SCALE GENOMIC DNA]</scope>
</reference>
<evidence type="ECO:0000313" key="2">
    <source>
        <dbReference type="Proteomes" id="UP000499080"/>
    </source>
</evidence>
<proteinExistence type="predicted"/>
<gene>
    <name evidence="1" type="ORF">AVEN_100100_1</name>
</gene>
<keyword evidence="2" id="KW-1185">Reference proteome</keyword>
<dbReference type="AlphaFoldDB" id="A0A4Y2QXL4"/>
<accession>A0A4Y2QXL4</accession>
<dbReference type="EMBL" id="BGPR01015117">
    <property type="protein sequence ID" value="GBN68061.1"/>
    <property type="molecule type" value="Genomic_DNA"/>
</dbReference>